<gene>
    <name evidence="3" type="ORF">MCUN1_001200</name>
</gene>
<organism evidence="3 4">
    <name type="scientific">Malassezia cuniculi</name>
    <dbReference type="NCBI Taxonomy" id="948313"/>
    <lineage>
        <taxon>Eukaryota</taxon>
        <taxon>Fungi</taxon>
        <taxon>Dikarya</taxon>
        <taxon>Basidiomycota</taxon>
        <taxon>Ustilaginomycotina</taxon>
        <taxon>Malasseziomycetes</taxon>
        <taxon>Malasseziales</taxon>
        <taxon>Malasseziaceae</taxon>
        <taxon>Malassezia</taxon>
    </lineage>
</organism>
<feature type="compositionally biased region" description="Acidic residues" evidence="1">
    <location>
        <begin position="237"/>
        <end position="246"/>
    </location>
</feature>
<reference evidence="3" key="1">
    <citation type="submission" date="2023-03" db="EMBL/GenBank/DDBJ databases">
        <title>Mating type loci evolution in Malassezia.</title>
        <authorList>
            <person name="Coelho M.A."/>
        </authorList>
    </citation>
    <scope>NUCLEOTIDE SEQUENCE</scope>
    <source>
        <strain evidence="3">CBS 11721</strain>
    </source>
</reference>
<evidence type="ECO:0000256" key="1">
    <source>
        <dbReference type="SAM" id="MobiDB-lite"/>
    </source>
</evidence>
<dbReference type="GO" id="GO:0006281">
    <property type="term" value="P:DNA repair"/>
    <property type="evidence" value="ECO:0007669"/>
    <property type="project" value="TreeGrafter"/>
</dbReference>
<keyword evidence="4" id="KW-1185">Reference proteome</keyword>
<evidence type="ECO:0000259" key="2">
    <source>
        <dbReference type="PROSITE" id="PS51397"/>
    </source>
</evidence>
<dbReference type="PANTHER" id="PTHR46622:SF1">
    <property type="entry name" value="DNA-DEPENDENT METALLOPROTEASE WSS1"/>
    <property type="match status" value="1"/>
</dbReference>
<dbReference type="Pfam" id="PF08325">
    <property type="entry name" value="WLM"/>
    <property type="match status" value="1"/>
</dbReference>
<dbReference type="GO" id="GO:0008237">
    <property type="term" value="F:metallopeptidase activity"/>
    <property type="evidence" value="ECO:0007669"/>
    <property type="project" value="TreeGrafter"/>
</dbReference>
<name>A0AAF0EU03_9BASI</name>
<dbReference type="Proteomes" id="UP001219933">
    <property type="component" value="Chromosome 2"/>
</dbReference>
<dbReference type="AlphaFoldDB" id="A0AAF0EU03"/>
<dbReference type="GO" id="GO:0005634">
    <property type="term" value="C:nucleus"/>
    <property type="evidence" value="ECO:0007669"/>
    <property type="project" value="TreeGrafter"/>
</dbReference>
<dbReference type="InterPro" id="IPR053000">
    <property type="entry name" value="WSS1-like_metalloprotease"/>
</dbReference>
<dbReference type="EMBL" id="CP119878">
    <property type="protein sequence ID" value="WFD34361.1"/>
    <property type="molecule type" value="Genomic_DNA"/>
</dbReference>
<dbReference type="InterPro" id="IPR013536">
    <property type="entry name" value="WLM_dom"/>
</dbReference>
<sequence>MPIKGRGRFRKEAGAHEDEGNAQIRRYVALKRPHVERALDMLKDVGRAVAPLMLEREWTLPVLAEFYPRSERLLGVNINQGQKICLRLRSGTDPNNFLPRSEVIGTMLHELAHNVRGPHDTRFYSVLEELTARYDSAMRLGYWPGAGFLSPGQRLGGGRAPATLFERRNAAVAAAASRASGSHGGAYRLGGTNPTQRSLRELAAEAALRRIADSKTCASALAEAEQLADVAGDDDVVVVSDDSDDDSSSHNGLHSPPTHPHRPAAGLRGTPDDPIVLDDSD</sequence>
<accession>A0AAF0EU03</accession>
<feature type="region of interest" description="Disordered" evidence="1">
    <location>
        <begin position="237"/>
        <end position="281"/>
    </location>
</feature>
<evidence type="ECO:0000313" key="4">
    <source>
        <dbReference type="Proteomes" id="UP001219933"/>
    </source>
</evidence>
<dbReference type="PANTHER" id="PTHR46622">
    <property type="entry name" value="DNA-DEPENDENT METALLOPROTEASE WSS1"/>
    <property type="match status" value="1"/>
</dbReference>
<evidence type="ECO:0000313" key="3">
    <source>
        <dbReference type="EMBL" id="WFD34361.1"/>
    </source>
</evidence>
<proteinExistence type="predicted"/>
<protein>
    <recommendedName>
        <fullName evidence="2">WLM domain-containing protein</fullName>
    </recommendedName>
</protein>
<feature type="domain" description="WLM" evidence="2">
    <location>
        <begin position="15"/>
        <end position="212"/>
    </location>
</feature>
<dbReference type="PROSITE" id="PS51397">
    <property type="entry name" value="WLM"/>
    <property type="match status" value="1"/>
</dbReference>